<dbReference type="STRING" id="311180.SAMN04488050_1208"/>
<organism evidence="1 2">
    <name type="scientific">Alloyangia pacifica</name>
    <dbReference type="NCBI Taxonomy" id="311180"/>
    <lineage>
        <taxon>Bacteria</taxon>
        <taxon>Pseudomonadati</taxon>
        <taxon>Pseudomonadota</taxon>
        <taxon>Alphaproteobacteria</taxon>
        <taxon>Rhodobacterales</taxon>
        <taxon>Roseobacteraceae</taxon>
        <taxon>Alloyangia</taxon>
    </lineage>
</organism>
<accession>A0A1I6WFM3</accession>
<dbReference type="EMBL" id="FOZW01000020">
    <property type="protein sequence ID" value="SFT24776.1"/>
    <property type="molecule type" value="Genomic_DNA"/>
</dbReference>
<evidence type="ECO:0000313" key="1">
    <source>
        <dbReference type="EMBL" id="SFT24776.1"/>
    </source>
</evidence>
<dbReference type="OrthoDB" id="7872244at2"/>
<dbReference type="AlphaFoldDB" id="A0A1I6WFM3"/>
<evidence type="ECO:0000313" key="2">
    <source>
        <dbReference type="Proteomes" id="UP000199392"/>
    </source>
</evidence>
<proteinExistence type="predicted"/>
<dbReference type="RefSeq" id="WP_092430828.1">
    <property type="nucleotide sequence ID" value="NZ_FNCL01000023.1"/>
</dbReference>
<gene>
    <name evidence="1" type="ORF">SAMN04488050_1208</name>
</gene>
<protein>
    <submittedName>
        <fullName evidence="1">Uncharacterized protein</fullName>
    </submittedName>
</protein>
<dbReference type="Proteomes" id="UP000199392">
    <property type="component" value="Unassembled WGS sequence"/>
</dbReference>
<name>A0A1I6WFM3_9RHOB</name>
<sequence length="155" mass="16858">MSTPTGAEPFQDILDGYFTLKESVRQMMERHDLAWVWLALWHAPVMDIAGLGPKEPVPLHLRDGYAGVIEGLSLTAVRTGAEAEPVLIGTGDWRWLDTRADPALPQDIRLAEPAFFRGIGLSLGGAANRRGIPATELTEDLARLAEQPGRSAFTA</sequence>
<keyword evidence="2" id="KW-1185">Reference proteome</keyword>
<reference evidence="2" key="1">
    <citation type="submission" date="2016-10" db="EMBL/GenBank/DDBJ databases">
        <authorList>
            <person name="Varghese N."/>
            <person name="Submissions S."/>
        </authorList>
    </citation>
    <scope>NUCLEOTIDE SEQUENCE [LARGE SCALE GENOMIC DNA]</scope>
    <source>
        <strain evidence="2">DSM 26894</strain>
    </source>
</reference>